<dbReference type="Proteomes" id="UP000705283">
    <property type="component" value="Unassembled WGS sequence"/>
</dbReference>
<dbReference type="EMBL" id="MRWD01000024">
    <property type="protein sequence ID" value="ORJ21111.1"/>
    <property type="molecule type" value="Genomic_DNA"/>
</dbReference>
<reference evidence="3 4" key="2">
    <citation type="journal article" date="2017" name="Int. J. Syst. Evol. Microbiol.">
        <title>Rouxiella badensis sp. nov. and Rouxiella silvae sp. nov. isolated from peat bog soil in Germany and emendation of the genus description.</title>
        <authorList>
            <person name="Le Fleche-Mateos A."/>
            <person name="Kugler J.H."/>
            <person name="Hansen S.H."/>
            <person name="Syldatk C."/>
            <person name="Hausmann R."/>
            <person name="Lomprez F."/>
            <person name="Vandenbogaert M."/>
            <person name="Manuguerra J.C."/>
            <person name="Grimont P.A."/>
        </authorList>
    </citation>
    <scope>NUCLEOTIDE SEQUENCE [LARGE SCALE GENOMIC DNA]</scope>
    <source>
        <strain evidence="3 4">213</strain>
    </source>
</reference>
<comment type="caution">
    <text evidence="2">The sequence shown here is derived from an EMBL/GenBank/DDBJ whole genome shotgun (WGS) entry which is preliminary data.</text>
</comment>
<evidence type="ECO:0000259" key="1">
    <source>
        <dbReference type="Pfam" id="PF13116"/>
    </source>
</evidence>
<proteinExistence type="predicted"/>
<dbReference type="RefSeq" id="WP_084983137.1">
    <property type="nucleotide sequence ID" value="NZ_CBCSCF010000007.1"/>
</dbReference>
<evidence type="ECO:0000313" key="2">
    <source>
        <dbReference type="EMBL" id="MBF6639420.1"/>
    </source>
</evidence>
<gene>
    <name evidence="2" type="primary">yhdP</name>
    <name evidence="3" type="ORF">BS639_11540</name>
    <name evidence="2" type="ORF">ITX54_22410</name>
</gene>
<reference evidence="2" key="3">
    <citation type="submission" date="2020-11" db="EMBL/GenBank/DDBJ databases">
        <authorList>
            <person name="Lee S.D."/>
        </authorList>
    </citation>
    <scope>NUCLEOTIDE SEQUENCE</scope>
    <source>
        <strain evidence="2">SAP-2</strain>
    </source>
</reference>
<organism evidence="2 5">
    <name type="scientific">Rouxiella silvae</name>
    <dbReference type="NCBI Taxonomy" id="1646373"/>
    <lineage>
        <taxon>Bacteria</taxon>
        <taxon>Pseudomonadati</taxon>
        <taxon>Pseudomonadota</taxon>
        <taxon>Gammaproteobacteria</taxon>
        <taxon>Enterobacterales</taxon>
        <taxon>Yersiniaceae</taxon>
        <taxon>Rouxiella</taxon>
    </lineage>
</organism>
<keyword evidence="4" id="KW-1185">Reference proteome</keyword>
<dbReference type="PANTHER" id="PTHR38690:SF1">
    <property type="entry name" value="PROTEASE"/>
    <property type="match status" value="1"/>
</dbReference>
<evidence type="ECO:0000313" key="5">
    <source>
        <dbReference type="Proteomes" id="UP000705283"/>
    </source>
</evidence>
<dbReference type="NCBIfam" id="TIGR02099">
    <property type="entry name" value="YhdP family protein"/>
    <property type="match status" value="1"/>
</dbReference>
<protein>
    <submittedName>
        <fullName evidence="2">AsmA2 domain-containing protein YhdP</fullName>
    </submittedName>
    <submittedName>
        <fullName evidence="3">TIGR02099 family protein</fullName>
    </submittedName>
</protein>
<evidence type="ECO:0000313" key="4">
    <source>
        <dbReference type="Proteomes" id="UP000192722"/>
    </source>
</evidence>
<evidence type="ECO:0000313" key="3">
    <source>
        <dbReference type="EMBL" id="ORJ21111.1"/>
    </source>
</evidence>
<dbReference type="InterPro" id="IPR011836">
    <property type="entry name" value="YhdP"/>
</dbReference>
<dbReference type="InterPro" id="IPR025263">
    <property type="entry name" value="YhdP_central"/>
</dbReference>
<reference evidence="2" key="4">
    <citation type="submission" date="2022-09" db="EMBL/GenBank/DDBJ databases">
        <title>Rouxiella aceris sp. nov., isolated from tree sap and emended description of the genus Rhouxiella.</title>
        <authorList>
            <person name="Kim I.S."/>
        </authorList>
    </citation>
    <scope>NUCLEOTIDE SEQUENCE</scope>
    <source>
        <strain evidence="2">SAP-2</strain>
    </source>
</reference>
<feature type="domain" description="YhdP central" evidence="1">
    <location>
        <begin position="1"/>
        <end position="1266"/>
    </location>
</feature>
<accession>A0AA41BYR1</accession>
<reference evidence="3" key="1">
    <citation type="submission" date="2016-12" db="EMBL/GenBank/DDBJ databases">
        <authorList>
            <person name="Le Fleche-Mateos A."/>
        </authorList>
    </citation>
    <scope>NUCLEOTIDE SEQUENCE</scope>
    <source>
        <strain evidence="3">213</strain>
    </source>
</reference>
<sequence>MRRLPGILLTSCATIVVIVALAISGLRLALPQLNRFQQPIVDKISSMTGVPVSLSQVEGSWKTFGPTLEVKNLAITLPDSSWKVERITLALDVWQSLLHLRWQFRDLTFYNLQLDLNSTIGGGDNHGSPIGANRISDIFLKQVDHFDLRNSRITFLTPSGPRAEFDIQQMTWLNSTNRHRAEGQLGLSSFNGQHGVVQLRMDLNDNDGLLNEGKIYLQADDIDMKPWFSRWLRSNTGLESANFSLAAWLTVRDGQVFAGDIQVKKGEAVWHTDEQSHRLDVDNLSLHGNRQGNGWQMGTPQLNLKTDGQAWPKGTLTALYLPENGITTNSQFLGPNPLEELRLRGTNIQLERIGPLIPTISFLTPALLERWKDLKPTGMIDQLALDIPLKQPDQTRFNMKWHDVGWQRWELLPGVNHFSGSLQGSVPRGQLSVNLQDSLLPYGEMFRAPFEISQASGVFDWTNNNEGWSLWSKNVDVKAKGLWATGGFSYVQPAEKDAQPWLKILSGIRVYDGGQAWRYFPETLMGKHLVDYLSSAIQAGQVDNATLSFNGNPHDFPFKHNEGQFEVWVPLRNSTFQFQPEWPALTNLDIDLDFLNDGLFMKAAHTQLGKASGNNVVANIPDYLKEKLFIDADIVGQGSDIGSYFMQTPLDDSLGAALQQLQIGGSVSGRLHLDIPLNGQLVRATGGVNLKNNSLFIKPLESKIQNLNGQFSFDNGNLESNALTANWFGQPVNINFKTFEQPDNYEINVGLNGNWQPAKLPGLPKEIAARIGGSANWKSAVDILLPHKGTPTYKAVTEADLKNVSSHLPNPLNKTPGRSLPLVVNVQGDLRSFTLNGVLAGKDRFNSRWLLGKQLTLDRASWEANASKMPALPDSSSLTLHLPALDGESWLGLLSPDKATQTENSKMVGFGFPHQITVTTPRLTLAGQGWNDLMLTSTQNDDGMHIKAKGKEIDGSLDMNNQGPWLANLRYLYFNPQWSTPSTTANGNAGSQSPFGSHVSFANWPALNVRCEACWFMGQSLRKVNADLAPQGNTLTLRNGLIDTGEGRLDVQGDWKQDAKNTDSTALKGTLSGKNIDRATSFLGVTTPLKEAPFKVDFDLHWKDAPWKPDVKTLNGTLKTDFGKGEIMDMGGGRAGQLLRLVSFDALLRKLQLDFRDTFGQGFYFDSIKSTAWIKDGVIHTNDLLVDGLAADIAINGDVNLVTQRLNLEAVVAPEISATVGVATAFVINPIVGAAVFAASKALAPLWNKISLIRYQIDGTIEQPKIHEILRQSKAAKDAQAAAAK</sequence>
<dbReference type="Proteomes" id="UP000192722">
    <property type="component" value="Unassembled WGS sequence"/>
</dbReference>
<name>A0AA41BYR1_9GAMM</name>
<dbReference type="PANTHER" id="PTHR38690">
    <property type="entry name" value="PROTEASE-RELATED"/>
    <property type="match status" value="1"/>
</dbReference>
<dbReference type="NCBIfam" id="NF008148">
    <property type="entry name" value="PRK10899.1"/>
    <property type="match status" value="1"/>
</dbReference>
<dbReference type="Pfam" id="PF13116">
    <property type="entry name" value="YhdP"/>
    <property type="match status" value="1"/>
</dbReference>
<dbReference type="EMBL" id="JADMKS010000011">
    <property type="protein sequence ID" value="MBF6639420.1"/>
    <property type="molecule type" value="Genomic_DNA"/>
</dbReference>